<feature type="region of interest" description="Disordered" evidence="5">
    <location>
        <begin position="1713"/>
        <end position="1736"/>
    </location>
</feature>
<sequence>MKVTVSFSDTKVVVPCGDGRMLIRELAEMAILRYRKSILSSISAMENAKGRSNSPTTDEDTTLRLHKCSSSTSSALVGPAAAYQGEFTHAVGEVGAMALRKRNPTALILTMEALTLARDGGILDWDDQVSDVLDDRELLLAKYKWDAPTSKPGTGSTYQSRVKLPPSMEQGFPPAEWQRPTTTNTSTTTSHPSVLIGAPCNGDLLDCPAAADAAAAAAEAVAGTSLMHSSHHPLHCQSSPDLGCRPIFTAVSLQSTQISSPSRRKRTPSPVKHLPCPGTDTVSSIASSPVFNTADNESSRNHPHLLLLLDTQTSSPPPKRNTSCTAPTISHTSSSATSSFEIYSSCCNSNPPQGPTFQHLSASASSTLPRQPAPALPLHRRLASTLPCPASSTLVPLTPSTCAPNDVHHAVLAPALTSTSSIDERLLDRTERSPLTTGTLRRPAPPPPTHSIVAAPVMSNRHSPSSPLPPSPTPPPTPAPTPPPTSNESITMASAPLIAMASMAATTTFSVQQHNRSTVNGGLEIASLNLGDSVLPSLLVTSFKPSHSVTQPEERNSPFSRHRLGPPEDSSVLSQIPEEDGDSTSAYGGGGTGTCSGAGDFDSSTLESPHQGVVTSSPSNAAPQLPPPPTHSSPGGSSMSATSTTLPLSSSQPTASSRTHSSSPLLSSSFAGSSSDGEGVEEEEEEEEEGDESGGLLDSISESGTAPVSVSFPVNSGCAFLKRYHRKPSLQKYLRRSDHKIEPLVCMERIKAASERSHKLTRRRIARSKLRPEVIVMKPPKRKPHTTPSPTHLAKQEAATTITWSTVAAPQQSPLVRVRSTTEVHSGTPAASGQQSLAASSSTPVQLSDQGSSTPPSHPFEGVKYTPMPTDYSGEVMSKDTKDASSQETQCIWQLRQPLAATRSNLASELKSQGHKESSPPPRQKPPPPPATTTTASAAPSSGAPTAAVVSTVAATVPPSQVVTSGKSRPPPPPEVQISTSRPSASSVITTVPPSTMAMPIAPVSVPRASVESTLLHAQLPPPPPKRSPQTVLTVKTDEKTPVECEKPSMQKEDIKQPPPPSLPPPPTPPVTTTAPAARFTVGVCATARSTTESSTLAAPTATTSSGPPAGGSGRLITAADEAEVLHMTDLLARRRASLTHREFMLSTVELEHDRERQLQAAAVNVVSFRRRCPPPAIKSHPLFEVYAGRTGGSTCLKDDLLPATGTVSIFPANAVRRVVPAEQEITIKLLKATSGLGFSLTTREMFLGAYTTAETSGGGCSGGGGGVGDSPGGRTNAMAGQSEGGEQLQRKPTQQHTQEQQTQKFTPIYGRAVCVKSIIPGGAALKDGTLRLGDRLMKVDREDVSTKSQAQIVSLLRVKPVGSEVELIVRRPCQPTTEDIAMVSVDPQRGFTVNADSSPLYEGYRSIGGANVLGCHCPSPNCAIRFPDYTRQVQQLGSCRLGSLDDSHLSDYPERFEKVIYLKLDIPLLQTAPLLSTQESSTTTTATGTVTVSSPGLSGGGIPAGNTNTSGTVRSRLATMRLGVSVREGGVTGAFENSNWMLQGKQHVVGSAIVSEAGRIHQPPSAPRQQQSLIDPSGNSLSWGSSSVGLMSSTASGVFVKGIIEGGAAHADGRLRVGDELLEVNGISLLNTGNPLAVLRAVLKQATQAASSVAKVGAASAGTTRASSGDRTAPTLSLSRQEREEDETTFAASTPIPVIRLLVARRIRHRRSASGHTIGSNLGTEPLHSELPFDPRGEVDRLAEQYGGQLSTDSPDAPSCAVRIFANVHPLAAVATTSPCEAELPGPHRRPQVQGRESPRLGEEGRKQTAGPGVINKRPAPLLPKRPNTTTISNESAGLLPLTEAQKPAPSMQPPDERP</sequence>
<feature type="region of interest" description="Disordered" evidence="5">
    <location>
        <begin position="1259"/>
        <end position="1304"/>
    </location>
</feature>
<feature type="compositionally biased region" description="Basic and acidic residues" evidence="5">
    <location>
        <begin position="1036"/>
        <end position="1056"/>
    </location>
</feature>
<dbReference type="GO" id="GO:0030010">
    <property type="term" value="P:establishment of cell polarity"/>
    <property type="evidence" value="ECO:0007669"/>
    <property type="project" value="TreeGrafter"/>
</dbReference>
<comment type="similarity">
    <text evidence="1">Belongs to the PAR3 family.</text>
</comment>
<gene>
    <name evidence="7" type="ORF">TR151170</name>
</gene>
<feature type="compositionally biased region" description="Polar residues" evidence="5">
    <location>
        <begin position="1828"/>
        <end position="1837"/>
    </location>
</feature>
<evidence type="ECO:0000256" key="3">
    <source>
        <dbReference type="ARBA" id="ARBA00022737"/>
    </source>
</evidence>
<feature type="compositionally biased region" description="Low complexity" evidence="5">
    <location>
        <begin position="1090"/>
        <end position="1108"/>
    </location>
</feature>
<keyword evidence="3" id="KW-0677">Repeat</keyword>
<feature type="compositionally biased region" description="Pro residues" evidence="5">
    <location>
        <begin position="1057"/>
        <end position="1070"/>
    </location>
</feature>
<dbReference type="SUPFAM" id="SSF50156">
    <property type="entry name" value="PDZ domain-like"/>
    <property type="match status" value="2"/>
</dbReference>
<dbReference type="GO" id="GO:0051301">
    <property type="term" value="P:cell division"/>
    <property type="evidence" value="ECO:0007669"/>
    <property type="project" value="UniProtKB-KW"/>
</dbReference>
<feature type="region of interest" description="Disordered" evidence="5">
    <location>
        <begin position="1017"/>
        <end position="1071"/>
    </location>
</feature>
<feature type="compositionally biased region" description="Basic and acidic residues" evidence="5">
    <location>
        <begin position="422"/>
        <end position="432"/>
    </location>
</feature>
<feature type="compositionally biased region" description="Low complexity" evidence="5">
    <location>
        <begin position="830"/>
        <end position="842"/>
    </location>
</feature>
<feature type="region of interest" description="Disordered" evidence="5">
    <location>
        <begin position="1780"/>
        <end position="1860"/>
    </location>
</feature>
<dbReference type="GO" id="GO:0045197">
    <property type="term" value="P:establishment or maintenance of epithelial cell apical/basal polarity"/>
    <property type="evidence" value="ECO:0007669"/>
    <property type="project" value="TreeGrafter"/>
</dbReference>
<feature type="compositionally biased region" description="Polar residues" evidence="5">
    <location>
        <begin position="310"/>
        <end position="324"/>
    </location>
</feature>
<feature type="domain" description="PDZ" evidence="6">
    <location>
        <begin position="1314"/>
        <end position="1358"/>
    </location>
</feature>
<dbReference type="SMART" id="SM00228">
    <property type="entry name" value="PDZ"/>
    <property type="match status" value="2"/>
</dbReference>
<feature type="region of interest" description="Disordered" evidence="5">
    <location>
        <begin position="1481"/>
        <end position="1512"/>
    </location>
</feature>
<feature type="compositionally biased region" description="Low complexity" evidence="5">
    <location>
        <begin position="932"/>
        <end position="947"/>
    </location>
</feature>
<feature type="compositionally biased region" description="Polar residues" evidence="5">
    <location>
        <begin position="843"/>
        <end position="855"/>
    </location>
</feature>
<dbReference type="Pfam" id="PF00595">
    <property type="entry name" value="PDZ"/>
    <property type="match status" value="2"/>
</dbReference>
<evidence type="ECO:0000256" key="5">
    <source>
        <dbReference type="SAM" id="MobiDB-lite"/>
    </source>
</evidence>
<dbReference type="GO" id="GO:0008104">
    <property type="term" value="P:intracellular protein localization"/>
    <property type="evidence" value="ECO:0007669"/>
    <property type="project" value="TreeGrafter"/>
</dbReference>
<evidence type="ECO:0000313" key="7">
    <source>
        <dbReference type="EMBL" id="JAP41605.1"/>
    </source>
</evidence>
<feature type="compositionally biased region" description="Low complexity" evidence="5">
    <location>
        <begin position="1656"/>
        <end position="1670"/>
    </location>
</feature>
<feature type="compositionally biased region" description="Low complexity" evidence="5">
    <location>
        <begin position="1295"/>
        <end position="1304"/>
    </location>
</feature>
<feature type="compositionally biased region" description="Polar residues" evidence="5">
    <location>
        <begin position="700"/>
        <end position="710"/>
    </location>
</feature>
<protein>
    <recommendedName>
        <fullName evidence="6">PDZ domain-containing protein</fullName>
    </recommendedName>
</protein>
<dbReference type="GO" id="GO:0035091">
    <property type="term" value="F:phosphatidylinositol binding"/>
    <property type="evidence" value="ECO:0007669"/>
    <property type="project" value="TreeGrafter"/>
</dbReference>
<dbReference type="GO" id="GO:0007155">
    <property type="term" value="P:cell adhesion"/>
    <property type="evidence" value="ECO:0007669"/>
    <property type="project" value="TreeGrafter"/>
</dbReference>
<feature type="region of interest" description="Disordered" evidence="5">
    <location>
        <begin position="545"/>
        <end position="710"/>
    </location>
</feature>
<feature type="compositionally biased region" description="Polar residues" evidence="5">
    <location>
        <begin position="810"/>
        <end position="825"/>
    </location>
</feature>
<keyword evidence="2" id="KW-0132">Cell division</keyword>
<proteinExistence type="inferred from homology"/>
<feature type="region of interest" description="Disordered" evidence="5">
    <location>
        <begin position="905"/>
        <end position="947"/>
    </location>
</feature>
<evidence type="ECO:0000256" key="4">
    <source>
        <dbReference type="ARBA" id="ARBA00023306"/>
    </source>
</evidence>
<evidence type="ECO:0000256" key="1">
    <source>
        <dbReference type="ARBA" id="ARBA00005358"/>
    </source>
</evidence>
<organism evidence="7">
    <name type="scientific">Schistocephalus solidus</name>
    <name type="common">Tapeworm</name>
    <dbReference type="NCBI Taxonomy" id="70667"/>
    <lineage>
        <taxon>Eukaryota</taxon>
        <taxon>Metazoa</taxon>
        <taxon>Spiralia</taxon>
        <taxon>Lophotrochozoa</taxon>
        <taxon>Platyhelminthes</taxon>
        <taxon>Cestoda</taxon>
        <taxon>Eucestoda</taxon>
        <taxon>Diphyllobothriidea</taxon>
        <taxon>Diphyllobothriidae</taxon>
        <taxon>Schistocephalus</taxon>
    </lineage>
</organism>
<feature type="compositionally biased region" description="Low complexity" evidence="5">
    <location>
        <begin position="1481"/>
        <end position="1495"/>
    </location>
</feature>
<dbReference type="Gene3D" id="2.30.42.10">
    <property type="match status" value="2"/>
</dbReference>
<dbReference type="InterPro" id="IPR001478">
    <property type="entry name" value="PDZ"/>
</dbReference>
<dbReference type="PANTHER" id="PTHR16484">
    <property type="entry name" value="PARTITIONING DEFECTIVE 3 RELATED"/>
    <property type="match status" value="1"/>
</dbReference>
<feature type="domain" description="PDZ" evidence="6">
    <location>
        <begin position="1585"/>
        <end position="1630"/>
    </location>
</feature>
<feature type="compositionally biased region" description="Basic and acidic residues" evidence="5">
    <location>
        <begin position="1798"/>
        <end position="1808"/>
    </location>
</feature>
<dbReference type="GO" id="GO:0051660">
    <property type="term" value="P:establishment of centrosome localization"/>
    <property type="evidence" value="ECO:0007669"/>
    <property type="project" value="TreeGrafter"/>
</dbReference>
<dbReference type="GO" id="GO:0043296">
    <property type="term" value="C:apical junction complex"/>
    <property type="evidence" value="ECO:0007669"/>
    <property type="project" value="TreeGrafter"/>
</dbReference>
<dbReference type="InterPro" id="IPR021922">
    <property type="entry name" value="Par3/HAL_N"/>
</dbReference>
<keyword evidence="4" id="KW-0131">Cell cycle</keyword>
<feature type="region of interest" description="Disordered" evidence="5">
    <location>
        <begin position="255"/>
        <end position="285"/>
    </location>
</feature>
<name>A0A0X3NPM9_SCHSO</name>
<evidence type="ECO:0000256" key="2">
    <source>
        <dbReference type="ARBA" id="ARBA00022618"/>
    </source>
</evidence>
<feature type="compositionally biased region" description="Gly residues" evidence="5">
    <location>
        <begin position="1259"/>
        <end position="1272"/>
    </location>
</feature>
<feature type="compositionally biased region" description="Acidic residues" evidence="5">
    <location>
        <begin position="678"/>
        <end position="692"/>
    </location>
</feature>
<accession>A0A0X3NPM9</accession>
<dbReference type="GO" id="GO:0016324">
    <property type="term" value="C:apical plasma membrane"/>
    <property type="evidence" value="ECO:0007669"/>
    <property type="project" value="TreeGrafter"/>
</dbReference>
<feature type="region of interest" description="Disordered" evidence="5">
    <location>
        <begin position="422"/>
        <end position="489"/>
    </location>
</feature>
<dbReference type="PANTHER" id="PTHR16484:SF17">
    <property type="entry name" value="BAZOOKA, ISOFORM B"/>
    <property type="match status" value="1"/>
</dbReference>
<feature type="region of interest" description="Disordered" evidence="5">
    <location>
        <begin position="310"/>
        <end position="332"/>
    </location>
</feature>
<evidence type="ECO:0000259" key="6">
    <source>
        <dbReference type="PROSITE" id="PS50106"/>
    </source>
</evidence>
<feature type="region of interest" description="Disordered" evidence="5">
    <location>
        <begin position="959"/>
        <end position="989"/>
    </location>
</feature>
<dbReference type="GO" id="GO:0000226">
    <property type="term" value="P:microtubule cytoskeleton organization"/>
    <property type="evidence" value="ECO:0007669"/>
    <property type="project" value="TreeGrafter"/>
</dbReference>
<dbReference type="GO" id="GO:0005938">
    <property type="term" value="C:cell cortex"/>
    <property type="evidence" value="ECO:0007669"/>
    <property type="project" value="TreeGrafter"/>
</dbReference>
<feature type="compositionally biased region" description="Polar residues" evidence="5">
    <location>
        <begin position="977"/>
        <end position="989"/>
    </location>
</feature>
<dbReference type="InterPro" id="IPR052213">
    <property type="entry name" value="PAR3"/>
</dbReference>
<feature type="compositionally biased region" description="Low complexity" evidence="5">
    <location>
        <begin position="181"/>
        <end position="190"/>
    </location>
</feature>
<feature type="compositionally biased region" description="Pro residues" evidence="5">
    <location>
        <begin position="919"/>
        <end position="931"/>
    </location>
</feature>
<reference evidence="7" key="1">
    <citation type="submission" date="2016-01" db="EMBL/GenBank/DDBJ databases">
        <title>Reference transcriptome for the parasite Schistocephalus solidus: insights into the molecular evolution of parasitism.</title>
        <authorList>
            <person name="Hebert F.O."/>
            <person name="Grambauer S."/>
            <person name="Barber I."/>
            <person name="Landry C.R."/>
            <person name="Aubin-Horth N."/>
        </authorList>
    </citation>
    <scope>NUCLEOTIDE SEQUENCE</scope>
</reference>
<dbReference type="GO" id="GO:0005912">
    <property type="term" value="C:adherens junction"/>
    <property type="evidence" value="ECO:0007669"/>
    <property type="project" value="TreeGrafter"/>
</dbReference>
<feature type="region of interest" description="Disordered" evidence="5">
    <location>
        <begin position="1656"/>
        <end position="1692"/>
    </location>
</feature>
<feature type="region of interest" description="Disordered" evidence="5">
    <location>
        <begin position="1090"/>
        <end position="1113"/>
    </location>
</feature>
<feature type="compositionally biased region" description="Low complexity" evidence="5">
    <location>
        <begin position="632"/>
        <end position="677"/>
    </location>
</feature>
<dbReference type="InterPro" id="IPR036034">
    <property type="entry name" value="PDZ_sf"/>
</dbReference>
<feature type="region of interest" description="Disordered" evidence="5">
    <location>
        <begin position="169"/>
        <end position="192"/>
    </location>
</feature>
<dbReference type="Pfam" id="PF12053">
    <property type="entry name" value="Par3_HAL_N_term"/>
    <property type="match status" value="2"/>
</dbReference>
<dbReference type="Gene3D" id="3.10.20.90">
    <property type="entry name" value="Phosphatidylinositol 3-kinase Catalytic Subunit, Chain A, domain 1"/>
    <property type="match status" value="1"/>
</dbReference>
<feature type="compositionally biased region" description="Pro residues" evidence="5">
    <location>
        <begin position="466"/>
        <end position="485"/>
    </location>
</feature>
<feature type="compositionally biased region" description="Gly residues" evidence="5">
    <location>
        <begin position="587"/>
        <end position="596"/>
    </location>
</feature>
<dbReference type="EMBL" id="GEEE01021620">
    <property type="protein sequence ID" value="JAP41605.1"/>
    <property type="molecule type" value="Transcribed_RNA"/>
</dbReference>
<dbReference type="PROSITE" id="PS50106">
    <property type="entry name" value="PDZ"/>
    <property type="match status" value="2"/>
</dbReference>
<feature type="region of interest" description="Disordered" evidence="5">
    <location>
        <begin position="810"/>
        <end position="883"/>
    </location>
</feature>